<keyword evidence="2" id="KW-1185">Reference proteome</keyword>
<dbReference type="RefSeq" id="WP_175478765.1">
    <property type="nucleotide sequence ID" value="NZ_FNQM01000002.1"/>
</dbReference>
<organism evidence="1 2">
    <name type="scientific">Rubrimonas cliftonensis</name>
    <dbReference type="NCBI Taxonomy" id="89524"/>
    <lineage>
        <taxon>Bacteria</taxon>
        <taxon>Pseudomonadati</taxon>
        <taxon>Pseudomonadota</taxon>
        <taxon>Alphaproteobacteria</taxon>
        <taxon>Rhodobacterales</taxon>
        <taxon>Paracoccaceae</taxon>
        <taxon>Rubrimonas</taxon>
    </lineage>
</organism>
<dbReference type="AlphaFoldDB" id="A0A1H3XN63"/>
<gene>
    <name evidence="1" type="ORF">SAMN05444370_102494</name>
</gene>
<reference evidence="1 2" key="1">
    <citation type="submission" date="2016-10" db="EMBL/GenBank/DDBJ databases">
        <authorList>
            <person name="de Groot N.N."/>
        </authorList>
    </citation>
    <scope>NUCLEOTIDE SEQUENCE [LARGE SCALE GENOMIC DNA]</scope>
    <source>
        <strain evidence="1 2">DSM 15345</strain>
    </source>
</reference>
<dbReference type="EMBL" id="FNQM01000002">
    <property type="protein sequence ID" value="SEA00690.1"/>
    <property type="molecule type" value="Genomic_DNA"/>
</dbReference>
<evidence type="ECO:0000313" key="1">
    <source>
        <dbReference type="EMBL" id="SEA00690.1"/>
    </source>
</evidence>
<dbReference type="Proteomes" id="UP000198703">
    <property type="component" value="Unassembled WGS sequence"/>
</dbReference>
<protein>
    <submittedName>
        <fullName evidence="1">Uncharacterized protein</fullName>
    </submittedName>
</protein>
<name>A0A1H3XN63_9RHOB</name>
<proteinExistence type="predicted"/>
<sequence>MLEKPIFRVGTGKNRKRETFQIGKTPSGAKVVTVKPETYRRALAAAAAANGVSKEMKS</sequence>
<dbReference type="STRING" id="89524.SAMN05444370_102494"/>
<evidence type="ECO:0000313" key="2">
    <source>
        <dbReference type="Proteomes" id="UP000198703"/>
    </source>
</evidence>
<accession>A0A1H3XN63</accession>